<evidence type="ECO:0000313" key="2">
    <source>
        <dbReference type="Proteomes" id="UP000070409"/>
    </source>
</evidence>
<name>A0A137ZIF3_9ACTN</name>
<accession>A0A137ZIF3</accession>
<reference evidence="1 2" key="1">
    <citation type="submission" date="2016-02" db="EMBL/GenBank/DDBJ databases">
        <authorList>
            <person name="Teng J.L."/>
            <person name="Tang Y."/>
            <person name="Huang Y."/>
            <person name="Guo F."/>
            <person name="Wei W."/>
            <person name="Chen J.H."/>
            <person name="Wong S.Y."/>
            <person name="Lau S.K."/>
            <person name="Woo P.C."/>
        </authorList>
    </citation>
    <scope>NUCLEOTIDE SEQUENCE [LARGE SCALE GENOMIC DNA]</scope>
    <source>
        <strain evidence="1 2">JCM 13375</strain>
    </source>
</reference>
<organism evidence="1 2">
    <name type="scientific">Tsukamurella pseudospumae</name>
    <dbReference type="NCBI Taxonomy" id="239498"/>
    <lineage>
        <taxon>Bacteria</taxon>
        <taxon>Bacillati</taxon>
        <taxon>Actinomycetota</taxon>
        <taxon>Actinomycetes</taxon>
        <taxon>Mycobacteriales</taxon>
        <taxon>Tsukamurellaceae</taxon>
        <taxon>Tsukamurella</taxon>
    </lineage>
</organism>
<evidence type="ECO:0000313" key="1">
    <source>
        <dbReference type="EMBL" id="KXO97966.1"/>
    </source>
</evidence>
<sequence>MRLGTLRHTVGLLGLRGLLEVSGLRGGLIVADDGDLPRQLGDGHGVLTAAVAPTATTRRRRGAAFPGEQLRQRNPSLLAHHVTVLWFVGPMGRAYAGAVTTATHANLVCRRSYFFTAPRP</sequence>
<gene>
    <name evidence="1" type="ORF">AXK61_20585</name>
</gene>
<protein>
    <recommendedName>
        <fullName evidence="3">Secreted protein</fullName>
    </recommendedName>
</protein>
<comment type="caution">
    <text evidence="1">The sequence shown here is derived from an EMBL/GenBank/DDBJ whole genome shotgun (WGS) entry which is preliminary data.</text>
</comment>
<dbReference type="Proteomes" id="UP000070409">
    <property type="component" value="Unassembled WGS sequence"/>
</dbReference>
<keyword evidence="2" id="KW-1185">Reference proteome</keyword>
<evidence type="ECO:0008006" key="3">
    <source>
        <dbReference type="Google" id="ProtNLM"/>
    </source>
</evidence>
<proteinExistence type="predicted"/>
<dbReference type="EMBL" id="LSRE01000014">
    <property type="protein sequence ID" value="KXO97966.1"/>
    <property type="molecule type" value="Genomic_DNA"/>
</dbReference>